<evidence type="ECO:0000256" key="1">
    <source>
        <dbReference type="SAM" id="Phobius"/>
    </source>
</evidence>
<keyword evidence="1" id="KW-0472">Membrane</keyword>
<gene>
    <name evidence="2" type="ORF">mPipKuh1_007619</name>
</gene>
<keyword evidence="1" id="KW-0812">Transmembrane</keyword>
<reference evidence="2 3" key="1">
    <citation type="journal article" date="2020" name="Nature">
        <title>Six reference-quality genomes reveal evolution of bat adaptations.</title>
        <authorList>
            <person name="Jebb D."/>
            <person name="Huang Z."/>
            <person name="Pippel M."/>
            <person name="Hughes G.M."/>
            <person name="Lavrichenko K."/>
            <person name="Devanna P."/>
            <person name="Winkler S."/>
            <person name="Jermiin L.S."/>
            <person name="Skirmuntt E.C."/>
            <person name="Katzourakis A."/>
            <person name="Burkitt-Gray L."/>
            <person name="Ray D.A."/>
            <person name="Sullivan K.A.M."/>
            <person name="Roscito J.G."/>
            <person name="Kirilenko B.M."/>
            <person name="Davalos L.M."/>
            <person name="Corthals A.P."/>
            <person name="Power M.L."/>
            <person name="Jones G."/>
            <person name="Ransome R.D."/>
            <person name="Dechmann D.K.N."/>
            <person name="Locatelli A.G."/>
            <person name="Puechmaille S.J."/>
            <person name="Fedrigo O."/>
            <person name="Jarvis E.D."/>
            <person name="Hiller M."/>
            <person name="Vernes S.C."/>
            <person name="Myers E.W."/>
            <person name="Teeling E.C."/>
        </authorList>
    </citation>
    <scope>NUCLEOTIDE SEQUENCE [LARGE SCALE GENOMIC DNA]</scope>
    <source>
        <strain evidence="2">MPipKuh1</strain>
        <tissue evidence="2">Flight muscle</tissue>
    </source>
</reference>
<name>A0A7J7YM21_PIPKU</name>
<dbReference type="InterPro" id="IPR050854">
    <property type="entry name" value="LMBD1_LysCbl_Transport"/>
</dbReference>
<keyword evidence="3" id="KW-1185">Reference proteome</keyword>
<feature type="transmembrane region" description="Helical" evidence="1">
    <location>
        <begin position="16"/>
        <end position="37"/>
    </location>
</feature>
<feature type="transmembrane region" description="Helical" evidence="1">
    <location>
        <begin position="97"/>
        <end position="116"/>
    </location>
</feature>
<proteinExistence type="predicted"/>
<dbReference type="EMBL" id="JACAGB010000005">
    <property type="protein sequence ID" value="KAF6363043.1"/>
    <property type="molecule type" value="Genomic_DNA"/>
</dbReference>
<dbReference type="AlphaFoldDB" id="A0A7J7YM21"/>
<dbReference type="PANTHER" id="PTHR16130:SF2">
    <property type="entry name" value="LYSOSOMAL COBALAMIN TRANSPORT ESCORT PROTEIN LMBD1"/>
    <property type="match status" value="1"/>
</dbReference>
<dbReference type="PANTHER" id="PTHR16130">
    <property type="entry name" value="LYSOSOMAL COBALAMIN TRANSPORTER-RELATED"/>
    <property type="match status" value="1"/>
</dbReference>
<accession>A0A7J7YM21</accession>
<comment type="caution">
    <text evidence="2">The sequence shown here is derived from an EMBL/GenBank/DDBJ whole genome shotgun (WGS) entry which is preliminary data.</text>
</comment>
<dbReference type="GO" id="GO:0005765">
    <property type="term" value="C:lysosomal membrane"/>
    <property type="evidence" value="ECO:0007669"/>
    <property type="project" value="TreeGrafter"/>
</dbReference>
<protein>
    <submittedName>
        <fullName evidence="2">LMBR1 domain containing 1</fullName>
    </submittedName>
</protein>
<dbReference type="Proteomes" id="UP000558488">
    <property type="component" value="Unassembled WGS sequence"/>
</dbReference>
<feature type="transmembrane region" description="Helical" evidence="1">
    <location>
        <begin position="49"/>
        <end position="77"/>
    </location>
</feature>
<keyword evidence="1" id="KW-1133">Transmembrane helix</keyword>
<evidence type="ECO:0000313" key="3">
    <source>
        <dbReference type="Proteomes" id="UP000558488"/>
    </source>
</evidence>
<evidence type="ECO:0000313" key="2">
    <source>
        <dbReference type="EMBL" id="KAF6363043.1"/>
    </source>
</evidence>
<sequence>MAAAATAAGAASAELVIGWCIFGLLLLAILAFCWIYVRKYQSQRESEVVSTITAIFSLAIALITSALLPVDIFLVSYMKNQNGTFKVIFILYDSIPFKYLVITSLSLTVQYILLSLE</sequence>
<dbReference type="GO" id="GO:0061462">
    <property type="term" value="P:protein localization to lysosome"/>
    <property type="evidence" value="ECO:0007669"/>
    <property type="project" value="TreeGrafter"/>
</dbReference>
<organism evidence="2 3">
    <name type="scientific">Pipistrellus kuhlii</name>
    <name type="common">Kuhl's pipistrelle</name>
    <dbReference type="NCBI Taxonomy" id="59472"/>
    <lineage>
        <taxon>Eukaryota</taxon>
        <taxon>Metazoa</taxon>
        <taxon>Chordata</taxon>
        <taxon>Craniata</taxon>
        <taxon>Vertebrata</taxon>
        <taxon>Euteleostomi</taxon>
        <taxon>Mammalia</taxon>
        <taxon>Eutheria</taxon>
        <taxon>Laurasiatheria</taxon>
        <taxon>Chiroptera</taxon>
        <taxon>Yangochiroptera</taxon>
        <taxon>Vespertilionidae</taxon>
        <taxon>Pipistrellus</taxon>
    </lineage>
</organism>